<keyword evidence="2" id="KW-1185">Reference proteome</keyword>
<evidence type="ECO:0000313" key="2">
    <source>
        <dbReference type="Proteomes" id="UP001291623"/>
    </source>
</evidence>
<organism evidence="1 2">
    <name type="scientific">Anisodus tanguticus</name>
    <dbReference type="NCBI Taxonomy" id="243964"/>
    <lineage>
        <taxon>Eukaryota</taxon>
        <taxon>Viridiplantae</taxon>
        <taxon>Streptophyta</taxon>
        <taxon>Embryophyta</taxon>
        <taxon>Tracheophyta</taxon>
        <taxon>Spermatophyta</taxon>
        <taxon>Magnoliopsida</taxon>
        <taxon>eudicotyledons</taxon>
        <taxon>Gunneridae</taxon>
        <taxon>Pentapetalae</taxon>
        <taxon>asterids</taxon>
        <taxon>lamiids</taxon>
        <taxon>Solanales</taxon>
        <taxon>Solanaceae</taxon>
        <taxon>Solanoideae</taxon>
        <taxon>Hyoscyameae</taxon>
        <taxon>Anisodus</taxon>
    </lineage>
</organism>
<reference evidence="1" key="1">
    <citation type="submission" date="2023-12" db="EMBL/GenBank/DDBJ databases">
        <title>Genome assembly of Anisodus tanguticus.</title>
        <authorList>
            <person name="Wang Y.-J."/>
        </authorList>
    </citation>
    <scope>NUCLEOTIDE SEQUENCE</scope>
    <source>
        <strain evidence="1">KB-2021</strain>
        <tissue evidence="1">Leaf</tissue>
    </source>
</reference>
<dbReference type="EMBL" id="JAVYJV010000024">
    <property type="protein sequence ID" value="KAK4337895.1"/>
    <property type="molecule type" value="Genomic_DNA"/>
</dbReference>
<proteinExistence type="predicted"/>
<gene>
    <name evidence="1" type="ORF">RND71_042382</name>
</gene>
<dbReference type="Proteomes" id="UP001291623">
    <property type="component" value="Unassembled WGS sequence"/>
</dbReference>
<name>A0AAE1QQJ5_9SOLA</name>
<dbReference type="AlphaFoldDB" id="A0AAE1QQJ5"/>
<sequence>MNISSRCEGAHIQHITPSGTVSPRTIYIIVKKACYCRQTTQNWLSSSLHLEDTNRSFHLSYDQDMKLASQQIKSWSEEQAHYRSQAASTQELRQFELENMNRIGIISPLSSLYGRFFKLKQGVPREIVLLSALGFRDYEGDEIHDHGFTNQIRKRSSPLSSLYGEFVKLKQGVPRLDLIDEGNNTLLLYEYEAGVTYEQVIVDLKVDFTASTQTHKVKSGMTRGKIRTGVRGRDRKLMSSGKERVVSSTYSDLRLGPGIYPPVWPEKMSDTLESGMTKRVYAESIGVQIRRYSLEAPDSQCSQLFQRDDQSHLAPSWGGDLMFQDED</sequence>
<accession>A0AAE1QQJ5</accession>
<comment type="caution">
    <text evidence="1">The sequence shown here is derived from an EMBL/GenBank/DDBJ whole genome shotgun (WGS) entry which is preliminary data.</text>
</comment>
<evidence type="ECO:0000313" key="1">
    <source>
        <dbReference type="EMBL" id="KAK4337895.1"/>
    </source>
</evidence>
<protein>
    <submittedName>
        <fullName evidence="1">Uncharacterized protein</fullName>
    </submittedName>
</protein>